<evidence type="ECO:0000313" key="2">
    <source>
        <dbReference type="EMBL" id="QTA37529.1"/>
    </source>
</evidence>
<proteinExistence type="predicted"/>
<dbReference type="InterPro" id="IPR050902">
    <property type="entry name" value="ABC_Transporter_SBP"/>
</dbReference>
<dbReference type="RefSeq" id="WP_207566254.1">
    <property type="nucleotide sequence ID" value="NZ_CP071446.1"/>
</dbReference>
<dbReference type="PANTHER" id="PTHR30535">
    <property type="entry name" value="VITAMIN B12-BINDING PROTEIN"/>
    <property type="match status" value="1"/>
</dbReference>
<sequence length="309" mass="35275">MRKIFFALVCGVILLLPLLIFSNGGKIVEEFRIIDAQSQEVVLEKIPERIVVMSYGIATIMNELGIDLVGMTSTKRSLPDALKIIPKLGNPKRPDIERIVKLKPDLIIFGPTFYERHKETFERYKIPVISLSNVTYSDTKELIINLGKAFKKEKKAIEILYEFIKSEKKIIERIIGKPSPKIMIMFGAGSNFVLMRENTFVGSVAKVLKAVNVTEEIVGKENLSSRIPFNIETIVRLNPDVILLVAHGDPEQVRKNFEKEFKENPVWKNINAIKNNNYYFLDFKLFSANPGIRAIESLEYLADILYPQK</sequence>
<evidence type="ECO:0000259" key="1">
    <source>
        <dbReference type="PROSITE" id="PS50983"/>
    </source>
</evidence>
<dbReference type="EMBL" id="CP071446">
    <property type="protein sequence ID" value="QTA37529.1"/>
    <property type="molecule type" value="Genomic_DNA"/>
</dbReference>
<evidence type="ECO:0000313" key="3">
    <source>
        <dbReference type="Proteomes" id="UP000671862"/>
    </source>
</evidence>
<gene>
    <name evidence="2" type="ORF">JYK00_07280</name>
</gene>
<dbReference type="InterPro" id="IPR002491">
    <property type="entry name" value="ABC_transptr_periplasmic_BD"/>
</dbReference>
<protein>
    <submittedName>
        <fullName evidence="2">ABC transporter substrate-binding protein</fullName>
    </submittedName>
</protein>
<feature type="domain" description="Fe/B12 periplasmic-binding" evidence="1">
    <location>
        <begin position="49"/>
        <end position="309"/>
    </location>
</feature>
<dbReference type="Proteomes" id="UP000671862">
    <property type="component" value="Chromosome"/>
</dbReference>
<dbReference type="PROSITE" id="PS50983">
    <property type="entry name" value="FE_B12_PBP"/>
    <property type="match status" value="1"/>
</dbReference>
<organism evidence="2 3">
    <name type="scientific">Thermosipho ferrireducens</name>
    <dbReference type="NCBI Taxonomy" id="2571116"/>
    <lineage>
        <taxon>Bacteria</taxon>
        <taxon>Thermotogati</taxon>
        <taxon>Thermotogota</taxon>
        <taxon>Thermotogae</taxon>
        <taxon>Thermotogales</taxon>
        <taxon>Fervidobacteriaceae</taxon>
        <taxon>Thermosipho</taxon>
    </lineage>
</organism>
<reference evidence="2 3" key="1">
    <citation type="submission" date="2021-03" db="EMBL/GenBank/DDBJ databases">
        <title>Thermosipho ferrireducens sp.nov., an anaerobic thermophilic iron-reducing bacterium isolated from a deep-sea hydrothermal sulfide deposits.</title>
        <authorList>
            <person name="Zeng X."/>
            <person name="Chen Y."/>
            <person name="Shao Z."/>
        </authorList>
    </citation>
    <scope>NUCLEOTIDE SEQUENCE [LARGE SCALE GENOMIC DNA]</scope>
    <source>
        <strain evidence="2 3">JL129W03</strain>
    </source>
</reference>
<accession>A0ABX7S5T7</accession>
<keyword evidence="3" id="KW-1185">Reference proteome</keyword>
<dbReference type="SUPFAM" id="SSF53807">
    <property type="entry name" value="Helical backbone' metal receptor"/>
    <property type="match status" value="1"/>
</dbReference>
<dbReference type="PANTHER" id="PTHR30535:SF36">
    <property type="entry name" value="HIGH-AFFINITY HEME UPTAKE SYSTEM PROTEIN ISDE"/>
    <property type="match status" value="1"/>
</dbReference>
<dbReference type="Pfam" id="PF01497">
    <property type="entry name" value="Peripla_BP_2"/>
    <property type="match status" value="1"/>
</dbReference>
<dbReference type="Gene3D" id="3.40.50.1980">
    <property type="entry name" value="Nitrogenase molybdenum iron protein domain"/>
    <property type="match status" value="2"/>
</dbReference>
<name>A0ABX7S5T7_9BACT</name>